<reference evidence="2" key="1">
    <citation type="journal article" date="2014" name="PLoS ONE">
        <title>Transcriptome-Based Identification of ABC Transporters in the Western Tarnished Plant Bug Lygus hesperus.</title>
        <authorList>
            <person name="Hull J.J."/>
            <person name="Chaney K."/>
            <person name="Geib S.M."/>
            <person name="Fabrick J.A."/>
            <person name="Brent C.S."/>
            <person name="Walsh D."/>
            <person name="Lavine L.C."/>
        </authorList>
    </citation>
    <scope>NUCLEOTIDE SEQUENCE</scope>
</reference>
<evidence type="ECO:0000313" key="2">
    <source>
        <dbReference type="EMBL" id="JAG29190.1"/>
    </source>
</evidence>
<gene>
    <name evidence="2" type="ORF">CM83_9705</name>
</gene>
<evidence type="ECO:0000256" key="1">
    <source>
        <dbReference type="SAM" id="MobiDB-lite"/>
    </source>
</evidence>
<feature type="non-terminal residue" evidence="2">
    <location>
        <position position="1"/>
    </location>
</feature>
<proteinExistence type="predicted"/>
<organism evidence="2">
    <name type="scientific">Lygus hesperus</name>
    <name type="common">Western plant bug</name>
    <dbReference type="NCBI Taxonomy" id="30085"/>
    <lineage>
        <taxon>Eukaryota</taxon>
        <taxon>Metazoa</taxon>
        <taxon>Ecdysozoa</taxon>
        <taxon>Arthropoda</taxon>
        <taxon>Hexapoda</taxon>
        <taxon>Insecta</taxon>
        <taxon>Pterygota</taxon>
        <taxon>Neoptera</taxon>
        <taxon>Paraneoptera</taxon>
        <taxon>Hemiptera</taxon>
        <taxon>Heteroptera</taxon>
        <taxon>Panheteroptera</taxon>
        <taxon>Cimicomorpha</taxon>
        <taxon>Miridae</taxon>
        <taxon>Mirini</taxon>
        <taxon>Lygus</taxon>
    </lineage>
</organism>
<dbReference type="EMBL" id="GBHO01014414">
    <property type="protein sequence ID" value="JAG29190.1"/>
    <property type="molecule type" value="Transcribed_RNA"/>
</dbReference>
<name>A0A0A9YI51_LYGHE</name>
<dbReference type="AlphaFoldDB" id="A0A0A9YI51"/>
<feature type="region of interest" description="Disordered" evidence="1">
    <location>
        <begin position="78"/>
        <end position="101"/>
    </location>
</feature>
<reference evidence="2" key="2">
    <citation type="submission" date="2014-07" db="EMBL/GenBank/DDBJ databases">
        <authorList>
            <person name="Hull J."/>
        </authorList>
    </citation>
    <scope>NUCLEOTIDE SEQUENCE</scope>
</reference>
<sequence length="101" mass="10687">KSKKAKPADVESAGRQVELSDRLPNNTPVKGSLRVVQGSLYSDGSIPLPATVGQAIYTTDGVASRHTHTGVLLPLLEGHSPRDLGEPHHILGYHTTTQEAG</sequence>
<protein>
    <submittedName>
        <fullName evidence="2">Uncharacterized protein</fullName>
    </submittedName>
</protein>
<feature type="non-terminal residue" evidence="2">
    <location>
        <position position="101"/>
    </location>
</feature>
<feature type="compositionally biased region" description="Basic and acidic residues" evidence="1">
    <location>
        <begin position="79"/>
        <end position="89"/>
    </location>
</feature>
<feature type="region of interest" description="Disordered" evidence="1">
    <location>
        <begin position="1"/>
        <end position="30"/>
    </location>
</feature>
<accession>A0A0A9YI51</accession>